<dbReference type="GO" id="GO:0003735">
    <property type="term" value="F:structural constituent of ribosome"/>
    <property type="evidence" value="ECO:0007669"/>
    <property type="project" value="InterPro"/>
</dbReference>
<organism evidence="5">
    <name type="scientific">Henneguya salminicola</name>
    <name type="common">Myxosporean</name>
    <dbReference type="NCBI Taxonomy" id="69463"/>
    <lineage>
        <taxon>Eukaryota</taxon>
        <taxon>Metazoa</taxon>
        <taxon>Cnidaria</taxon>
        <taxon>Myxozoa</taxon>
        <taxon>Myxosporea</taxon>
        <taxon>Bivalvulida</taxon>
        <taxon>Platysporina</taxon>
        <taxon>Myxobolidae</taxon>
        <taxon>Henneguya</taxon>
    </lineage>
</organism>
<keyword evidence="3 4" id="KW-0687">Ribonucleoprotein</keyword>
<evidence type="ECO:0000313" key="5">
    <source>
        <dbReference type="EMBL" id="NDJ93468.1"/>
    </source>
</evidence>
<proteinExistence type="inferred from homology"/>
<evidence type="ECO:0000256" key="3">
    <source>
        <dbReference type="ARBA" id="ARBA00023274"/>
    </source>
</evidence>
<dbReference type="PIRSF" id="PIRSF002129">
    <property type="entry name" value="Ribosom_S6_euk"/>
    <property type="match status" value="1"/>
</dbReference>
<dbReference type="InterPro" id="IPR014401">
    <property type="entry name" value="Ribosomal_eS6-like"/>
</dbReference>
<dbReference type="Pfam" id="PF01092">
    <property type="entry name" value="Ribosomal_S6e"/>
    <property type="match status" value="1"/>
</dbReference>
<evidence type="ECO:0000256" key="2">
    <source>
        <dbReference type="ARBA" id="ARBA00022980"/>
    </source>
</evidence>
<dbReference type="GO" id="GO:0005840">
    <property type="term" value="C:ribosome"/>
    <property type="evidence" value="ECO:0007669"/>
    <property type="project" value="UniProtKB-KW"/>
</dbReference>
<dbReference type="SMART" id="SM01405">
    <property type="entry name" value="Ribosomal_S6e"/>
    <property type="match status" value="1"/>
</dbReference>
<dbReference type="GO" id="GO:0006412">
    <property type="term" value="P:translation"/>
    <property type="evidence" value="ECO:0007669"/>
    <property type="project" value="InterPro"/>
</dbReference>
<dbReference type="EMBL" id="GHBP01003735">
    <property type="protein sequence ID" value="NDJ93468.1"/>
    <property type="molecule type" value="Transcribed_RNA"/>
</dbReference>
<comment type="similarity">
    <text evidence="1 4">Belongs to the eukaryotic ribosomal protein eS6 family.</text>
</comment>
<evidence type="ECO:0000256" key="1">
    <source>
        <dbReference type="ARBA" id="ARBA00009312"/>
    </source>
</evidence>
<dbReference type="OrthoDB" id="10260596at2759"/>
<dbReference type="AlphaFoldDB" id="A0A6G3MHE1"/>
<dbReference type="InterPro" id="IPR001377">
    <property type="entry name" value="Ribosomal_eS6"/>
</dbReference>
<dbReference type="PANTHER" id="PTHR11502">
    <property type="entry name" value="40S RIBOSOMAL PROTEIN S6"/>
    <property type="match status" value="1"/>
</dbReference>
<accession>A0A6G3MHE1</accession>
<keyword evidence="2 4" id="KW-0689">Ribosomal protein</keyword>
<reference evidence="5" key="1">
    <citation type="submission" date="2018-11" db="EMBL/GenBank/DDBJ databases">
        <title>Henneguya salminicola genome and transcriptome.</title>
        <authorList>
            <person name="Yahalomi D."/>
            <person name="Atkinson S.D."/>
            <person name="Neuhof M."/>
            <person name="Chang E.S."/>
            <person name="Philippe H."/>
            <person name="Cartwright P."/>
            <person name="Bartholomew J.L."/>
            <person name="Huchon D."/>
        </authorList>
    </citation>
    <scope>NUCLEOTIDE SEQUENCE</scope>
    <source>
        <strain evidence="5">Hz1</strain>
        <tissue evidence="5">Whole</tissue>
    </source>
</reference>
<evidence type="ECO:0000256" key="4">
    <source>
        <dbReference type="PIRNR" id="PIRNR002129"/>
    </source>
</evidence>
<sequence>MKLNIAYPANGTQQTITIEEEQRYRGFFEKRIAQEVNADFMGDEWKGYIFKITGGSDKEGYAMKQGVMTTKRVKLLLGKGDSGFHAIRSGERRRKSVHGCIIDNSLSVLNVIIVKRGVGEIPGLTDTVIPRRLGPKRAGKIRKMFNLGKNDDVSKYVLHRTVKYKNPEKQAKVTKIKTKSPKIQRLVTPVTLQRRRKIKACIKKRRERRVSDAKEYQKVVHEYNKQKLRA</sequence>
<dbReference type="GO" id="GO:1990904">
    <property type="term" value="C:ribonucleoprotein complex"/>
    <property type="evidence" value="ECO:0007669"/>
    <property type="project" value="UniProtKB-KW"/>
</dbReference>
<dbReference type="Gene3D" id="1.20.5.2650">
    <property type="match status" value="1"/>
</dbReference>
<protein>
    <recommendedName>
        <fullName evidence="4">40S ribosomal protein S6</fullName>
    </recommendedName>
</protein>
<name>A0A6G3MHE1_HENSL</name>